<dbReference type="InterPro" id="IPR049874">
    <property type="entry name" value="ROK_cs"/>
</dbReference>
<dbReference type="OrthoDB" id="9795247at2"/>
<evidence type="ECO:0000313" key="2">
    <source>
        <dbReference type="EMBL" id="ABV32674.1"/>
    </source>
</evidence>
<reference evidence="2 3" key="1">
    <citation type="submission" date="2007-08" db="EMBL/GenBank/DDBJ databases">
        <title>Complete sequence of Thermotoga lettingae TMO.</title>
        <authorList>
            <consortium name="US DOE Joint Genome Institute"/>
            <person name="Copeland A."/>
            <person name="Lucas S."/>
            <person name="Lapidus A."/>
            <person name="Barry K."/>
            <person name="Glavina del Rio T."/>
            <person name="Dalin E."/>
            <person name="Tice H."/>
            <person name="Pitluck S."/>
            <person name="Foster B."/>
            <person name="Bruce D."/>
            <person name="Schmutz J."/>
            <person name="Larimer F."/>
            <person name="Land M."/>
            <person name="Hauser L."/>
            <person name="Kyrpides N."/>
            <person name="Mikhailova N."/>
            <person name="Nelson K."/>
            <person name="Gogarten J.P."/>
            <person name="Noll K."/>
            <person name="Richardson P."/>
        </authorList>
    </citation>
    <scope>NUCLEOTIDE SEQUENCE [LARGE SCALE GENOMIC DNA]</scope>
    <source>
        <strain evidence="3">ATCC BAA-301 / DSM 14385 / NBRC 107922 / TMO</strain>
    </source>
</reference>
<organism evidence="2 3">
    <name type="scientific">Pseudothermotoga lettingae (strain ATCC BAA-301 / DSM 14385 / NBRC 107922 / TMO)</name>
    <name type="common">Thermotoga lettingae</name>
    <dbReference type="NCBI Taxonomy" id="416591"/>
    <lineage>
        <taxon>Bacteria</taxon>
        <taxon>Thermotogati</taxon>
        <taxon>Thermotogota</taxon>
        <taxon>Thermotogae</taxon>
        <taxon>Thermotogales</taxon>
        <taxon>Thermotogaceae</taxon>
        <taxon>Pseudothermotoga</taxon>
    </lineage>
</organism>
<dbReference type="EMBL" id="CP000812">
    <property type="protein sequence ID" value="ABV32674.1"/>
    <property type="molecule type" value="Genomic_DNA"/>
</dbReference>
<sequence length="293" mass="31818">MSPLLLGIDIGGTAIKGGIVEKSTIVWKTVELIEMKNPFETLVYVIGKLVEHADTRPEAIGIASAGRIDSEKGIVVYATSNLKNWSGLDLAQKINSRFHIPTFIINDARAAALAEAGSRNVSNMVLLTIGTGLGGGIVVDGKLIEGAHWQAGEIGHTILYPDGRRCNCGKKGCAEMYISMKVLHRYAKEKDRERLIEKFKQKDENTVIAVEKMCRDIAVLIDRIFLTIDPQVVAIGGGFCELGSNALEILRKCVEPYSSKSLYNTSQVDLSILGNDAGIIGAVIYAKDRISRS</sequence>
<name>A8F3E0_PSELT</name>
<dbReference type="PANTHER" id="PTHR18964">
    <property type="entry name" value="ROK (REPRESSOR, ORF, KINASE) FAMILY"/>
    <property type="match status" value="1"/>
</dbReference>
<dbReference type="SUPFAM" id="SSF53067">
    <property type="entry name" value="Actin-like ATPase domain"/>
    <property type="match status" value="1"/>
</dbReference>
<gene>
    <name evidence="2" type="ordered locus">Tlet_0104</name>
</gene>
<keyword evidence="3" id="KW-1185">Reference proteome</keyword>
<dbReference type="RefSeq" id="WP_012002155.1">
    <property type="nucleotide sequence ID" value="NC_009828.1"/>
</dbReference>
<dbReference type="AlphaFoldDB" id="A8F3E0"/>
<proteinExistence type="inferred from homology"/>
<protein>
    <submittedName>
        <fullName evidence="2">ROK family protein</fullName>
    </submittedName>
</protein>
<dbReference type="HOGENOM" id="CLU_036604_0_2_0"/>
<dbReference type="Proteomes" id="UP000002016">
    <property type="component" value="Chromosome"/>
</dbReference>
<dbReference type="PANTHER" id="PTHR18964:SF149">
    <property type="entry name" value="BIFUNCTIONAL UDP-N-ACETYLGLUCOSAMINE 2-EPIMERASE_N-ACETYLMANNOSAMINE KINASE"/>
    <property type="match status" value="1"/>
</dbReference>
<dbReference type="KEGG" id="tle:Tlet_0104"/>
<comment type="similarity">
    <text evidence="1">Belongs to the ROK (NagC/XylR) family.</text>
</comment>
<dbReference type="Pfam" id="PF00480">
    <property type="entry name" value="ROK"/>
    <property type="match status" value="1"/>
</dbReference>
<dbReference type="PROSITE" id="PS01125">
    <property type="entry name" value="ROK"/>
    <property type="match status" value="1"/>
</dbReference>
<evidence type="ECO:0000313" key="3">
    <source>
        <dbReference type="Proteomes" id="UP000002016"/>
    </source>
</evidence>
<dbReference type="eggNOG" id="COG1940">
    <property type="taxonomic scope" value="Bacteria"/>
</dbReference>
<dbReference type="InterPro" id="IPR000600">
    <property type="entry name" value="ROK"/>
</dbReference>
<reference evidence="2 3" key="2">
    <citation type="journal article" date="2009" name="Proc. Natl. Acad. Sci. U.S.A.">
        <title>On the chimeric nature, thermophilic origin, and phylogenetic placement of the Thermotogales.</title>
        <authorList>
            <person name="Zhaxybayeva O."/>
            <person name="Swithers K.S."/>
            <person name="Lapierre P."/>
            <person name="Fournier G.P."/>
            <person name="Bickhart D.M."/>
            <person name="DeBoy R.T."/>
            <person name="Nelson K.E."/>
            <person name="Nesbo C.L."/>
            <person name="Doolittle W.F."/>
            <person name="Gogarten J.P."/>
            <person name="Noll K.M."/>
        </authorList>
    </citation>
    <scope>NUCLEOTIDE SEQUENCE [LARGE SCALE GENOMIC DNA]</scope>
    <source>
        <strain evidence="3">ATCC BAA-301 / DSM 14385 / NBRC 107922 / TMO</strain>
    </source>
</reference>
<dbReference type="Gene3D" id="3.30.420.40">
    <property type="match status" value="2"/>
</dbReference>
<dbReference type="STRING" id="416591.Tlet_0104"/>
<dbReference type="InterPro" id="IPR043129">
    <property type="entry name" value="ATPase_NBD"/>
</dbReference>
<evidence type="ECO:0000256" key="1">
    <source>
        <dbReference type="ARBA" id="ARBA00006479"/>
    </source>
</evidence>
<accession>A8F3E0</accession>